<organism evidence="3 4">
    <name type="scientific">Bizionia paragorgiae</name>
    <dbReference type="NCBI Taxonomy" id="283786"/>
    <lineage>
        <taxon>Bacteria</taxon>
        <taxon>Pseudomonadati</taxon>
        <taxon>Bacteroidota</taxon>
        <taxon>Flavobacteriia</taxon>
        <taxon>Flavobacteriales</taxon>
        <taxon>Flavobacteriaceae</taxon>
        <taxon>Bizionia</taxon>
    </lineage>
</organism>
<name>A0A1H3WMC2_BIZPA</name>
<keyword evidence="2" id="KW-0378">Hydrolase</keyword>
<dbReference type="OrthoDB" id="9812747at2"/>
<dbReference type="Gene3D" id="3.30.540.30">
    <property type="match status" value="1"/>
</dbReference>
<gene>
    <name evidence="3" type="ORF">SAMN04487990_103176</name>
</gene>
<dbReference type="PANTHER" id="PTHR23422">
    <property type="entry name" value="DIPEPTIDYL PEPTIDASE III-RELATED"/>
    <property type="match status" value="1"/>
</dbReference>
<sequence>MKQLAILLMTTIIAFSCKEKESKVEQVEDEKLTEMQQNLSKYVPVELTADLSGLTDNEREMLPILIKAADKMNDLFWYEAYGDCDALLNSISDEDVKKYASINYGPWDRLANNKPFVEGIGEKPKGANYYPADMTKEEFQNAELENKSSLYNFVRRDESGKLFTIPYHKQFESEVKEVSNLLLEASKLAEDGGLKKYLELRAAALSNDEYQESDFAWMDMKNNTLDIVIGPIETYEDQLFGNKAAHEGYVLIKDQEWSKRLEKFSSFLPELQKGLPVDEKYKQEQPGTDSDLNAYDVVFYAGDCNSGSKTIAINLPNDEEVQLKKGTRRLQLKNAMQAKFDKILLPITDVLIAEDQRKHVTFDAFFANTMFHEVAHGLGIKNTINGKGTVRTSLKEYASALEEGKADILGLYMVQQLHAKGELKEDLKDNMVTFMAGIFRSVRFGASSAHGKANMIRFNFFKEMGAFSRNEDGTYAVHFDKMELAMEALSKVILTYQGEGDYDGVGAFVANYGGIPEELQSDLDRLSDANIPVDVIFEQGIETLGL</sequence>
<evidence type="ECO:0000313" key="4">
    <source>
        <dbReference type="Proteomes" id="UP000198846"/>
    </source>
</evidence>
<keyword evidence="4" id="KW-1185">Reference proteome</keyword>
<dbReference type="PROSITE" id="PS51257">
    <property type="entry name" value="PROKAR_LIPOPROTEIN"/>
    <property type="match status" value="1"/>
</dbReference>
<dbReference type="Proteomes" id="UP000198846">
    <property type="component" value="Unassembled WGS sequence"/>
</dbReference>
<dbReference type="AlphaFoldDB" id="A0A1H3WMC2"/>
<evidence type="ECO:0000256" key="2">
    <source>
        <dbReference type="ARBA" id="ARBA00022801"/>
    </source>
</evidence>
<dbReference type="PANTHER" id="PTHR23422:SF9">
    <property type="entry name" value="ZN-DEPENDENT HYDROLASE"/>
    <property type="match status" value="1"/>
</dbReference>
<dbReference type="STRING" id="283786.SAMN04487990_103176"/>
<dbReference type="GO" id="GO:0008239">
    <property type="term" value="F:dipeptidyl-peptidase activity"/>
    <property type="evidence" value="ECO:0007669"/>
    <property type="project" value="TreeGrafter"/>
</dbReference>
<reference evidence="3 4" key="1">
    <citation type="submission" date="2016-10" db="EMBL/GenBank/DDBJ databases">
        <authorList>
            <person name="de Groot N.N."/>
        </authorList>
    </citation>
    <scope>NUCLEOTIDE SEQUENCE [LARGE SCALE GENOMIC DNA]</scope>
    <source>
        <strain evidence="3 4">DSM 23842</strain>
    </source>
</reference>
<dbReference type="GO" id="GO:0046872">
    <property type="term" value="F:metal ion binding"/>
    <property type="evidence" value="ECO:0007669"/>
    <property type="project" value="UniProtKB-KW"/>
</dbReference>
<dbReference type="RefSeq" id="WP_092132387.1">
    <property type="nucleotide sequence ID" value="NZ_FNQK01000003.1"/>
</dbReference>
<protein>
    <submittedName>
        <fullName evidence="3">Peptidase family M49</fullName>
    </submittedName>
</protein>
<dbReference type="GO" id="GO:0005737">
    <property type="term" value="C:cytoplasm"/>
    <property type="evidence" value="ECO:0007669"/>
    <property type="project" value="TreeGrafter"/>
</dbReference>
<evidence type="ECO:0000256" key="1">
    <source>
        <dbReference type="ARBA" id="ARBA00022723"/>
    </source>
</evidence>
<dbReference type="Pfam" id="PF03571">
    <property type="entry name" value="Peptidase_M49"/>
    <property type="match status" value="1"/>
</dbReference>
<proteinExistence type="predicted"/>
<keyword evidence="1" id="KW-0479">Metal-binding</keyword>
<evidence type="ECO:0000313" key="3">
    <source>
        <dbReference type="EMBL" id="SDZ88275.1"/>
    </source>
</evidence>
<dbReference type="EMBL" id="FNQK01000003">
    <property type="protein sequence ID" value="SDZ88275.1"/>
    <property type="molecule type" value="Genomic_DNA"/>
</dbReference>
<dbReference type="InterPro" id="IPR039461">
    <property type="entry name" value="Peptidase_M49"/>
</dbReference>
<accession>A0A1H3WMC2</accession>